<keyword evidence="2" id="KW-1185">Reference proteome</keyword>
<dbReference type="AlphaFoldDB" id="A0AA41NBD5"/>
<protein>
    <submittedName>
        <fullName evidence="1">Ataxin-7</fullName>
    </submittedName>
</protein>
<sequence>MESFRKNCVAHPGPPYLSVLTSPHSIGLDCVVNRAPTTVLRHEQSGRGPLSGSPAESIKRMSVMVNSGDSTLSLGPFDHQSSELPVNTHSGFPLLHSPLDRLIGKKRKCSPGSGGGGSKPNKVAKLPAMNNVHMKHAGTISGAQGLSKNFLLHQVGCALGRGPASPWGGWIGLSMYPASWCHVRGKSWWSVGWDRLLCGTSGVCVRYSSRKAPWGVSADRAERSWSWTPWRMEAALSRARETLQHVPLQTDREGCSETSKGSACDICDLEQFQILWLKFTPYFLLPVLEGGRKPGVSMAIAED</sequence>
<dbReference type="InterPro" id="IPR052237">
    <property type="entry name" value="Ataxin-7-like_regulator"/>
</dbReference>
<dbReference type="Proteomes" id="UP001166674">
    <property type="component" value="Unassembled WGS sequence"/>
</dbReference>
<reference evidence="1" key="1">
    <citation type="submission" date="2020-03" db="EMBL/GenBank/DDBJ databases">
        <title>Studies in the Genomics of Life Span.</title>
        <authorList>
            <person name="Glass D."/>
        </authorList>
    </citation>
    <scope>NUCLEOTIDE SEQUENCE</scope>
    <source>
        <strain evidence="1">SUZIE</strain>
        <tissue evidence="1">Muscle</tissue>
    </source>
</reference>
<evidence type="ECO:0000313" key="2">
    <source>
        <dbReference type="Proteomes" id="UP001166674"/>
    </source>
</evidence>
<dbReference type="PANTHER" id="PTHR15117">
    <property type="entry name" value="ATAXIN 7 RELATED"/>
    <property type="match status" value="1"/>
</dbReference>
<accession>A0AA41NBD5</accession>
<comment type="caution">
    <text evidence="1">The sequence shown here is derived from an EMBL/GenBank/DDBJ whole genome shotgun (WGS) entry which is preliminary data.</text>
</comment>
<proteinExistence type="predicted"/>
<name>A0AA41NBD5_SCICA</name>
<gene>
    <name evidence="1" type="ORF">SUZIE_191965</name>
</gene>
<evidence type="ECO:0000313" key="1">
    <source>
        <dbReference type="EMBL" id="MBZ3887241.1"/>
    </source>
</evidence>
<organism evidence="1 2">
    <name type="scientific">Sciurus carolinensis</name>
    <name type="common">Eastern gray squirrel</name>
    <dbReference type="NCBI Taxonomy" id="30640"/>
    <lineage>
        <taxon>Eukaryota</taxon>
        <taxon>Metazoa</taxon>
        <taxon>Chordata</taxon>
        <taxon>Craniata</taxon>
        <taxon>Vertebrata</taxon>
        <taxon>Euteleostomi</taxon>
        <taxon>Mammalia</taxon>
        <taxon>Eutheria</taxon>
        <taxon>Euarchontoglires</taxon>
        <taxon>Glires</taxon>
        <taxon>Rodentia</taxon>
        <taxon>Sciuromorpha</taxon>
        <taxon>Sciuridae</taxon>
        <taxon>Sciurinae</taxon>
        <taxon>Sciurini</taxon>
        <taxon>Sciurus</taxon>
    </lineage>
</organism>
<dbReference type="EMBL" id="JAATJV010414729">
    <property type="protein sequence ID" value="MBZ3887241.1"/>
    <property type="molecule type" value="Genomic_DNA"/>
</dbReference>
<dbReference type="PANTHER" id="PTHR15117:SF2">
    <property type="entry name" value="ATAXIN-7"/>
    <property type="match status" value="1"/>
</dbReference>